<dbReference type="Proteomes" id="UP000054466">
    <property type="component" value="Unassembled WGS sequence"/>
</dbReference>
<reference evidence="2 3" key="1">
    <citation type="submission" date="2015-01" db="EMBL/GenBank/DDBJ databases">
        <title>The Genome Sequence of Cladophialophora immunda CBS83496.</title>
        <authorList>
            <consortium name="The Broad Institute Genomics Platform"/>
            <person name="Cuomo C."/>
            <person name="de Hoog S."/>
            <person name="Gorbushina A."/>
            <person name="Stielow B."/>
            <person name="Teixiera M."/>
            <person name="Abouelleil A."/>
            <person name="Chapman S.B."/>
            <person name="Priest M."/>
            <person name="Young S.K."/>
            <person name="Wortman J."/>
            <person name="Nusbaum C."/>
            <person name="Birren B."/>
        </authorList>
    </citation>
    <scope>NUCLEOTIDE SEQUENCE [LARGE SCALE GENOMIC DNA]</scope>
    <source>
        <strain evidence="2 3">CBS 83496</strain>
    </source>
</reference>
<name>A0A0D2C0J7_9EURO</name>
<dbReference type="HOGENOM" id="CLU_1731270_0_0_1"/>
<evidence type="ECO:0000256" key="1">
    <source>
        <dbReference type="SAM" id="MobiDB-lite"/>
    </source>
</evidence>
<dbReference type="RefSeq" id="XP_016245064.1">
    <property type="nucleotide sequence ID" value="XM_016397873.1"/>
</dbReference>
<proteinExistence type="predicted"/>
<accession>A0A0D2C0J7</accession>
<dbReference type="OrthoDB" id="10617118at2759"/>
<keyword evidence="3" id="KW-1185">Reference proteome</keyword>
<evidence type="ECO:0000313" key="2">
    <source>
        <dbReference type="EMBL" id="KIW24848.1"/>
    </source>
</evidence>
<protein>
    <submittedName>
        <fullName evidence="2">Uncharacterized protein</fullName>
    </submittedName>
</protein>
<organism evidence="2 3">
    <name type="scientific">Cladophialophora immunda</name>
    <dbReference type="NCBI Taxonomy" id="569365"/>
    <lineage>
        <taxon>Eukaryota</taxon>
        <taxon>Fungi</taxon>
        <taxon>Dikarya</taxon>
        <taxon>Ascomycota</taxon>
        <taxon>Pezizomycotina</taxon>
        <taxon>Eurotiomycetes</taxon>
        <taxon>Chaetothyriomycetidae</taxon>
        <taxon>Chaetothyriales</taxon>
        <taxon>Herpotrichiellaceae</taxon>
        <taxon>Cladophialophora</taxon>
    </lineage>
</organism>
<feature type="compositionally biased region" description="Low complexity" evidence="1">
    <location>
        <begin position="74"/>
        <end position="92"/>
    </location>
</feature>
<dbReference type="EMBL" id="KN847045">
    <property type="protein sequence ID" value="KIW24848.1"/>
    <property type="molecule type" value="Genomic_DNA"/>
</dbReference>
<gene>
    <name evidence="2" type="ORF">PV07_10536</name>
</gene>
<dbReference type="AlphaFoldDB" id="A0A0D2C0J7"/>
<feature type="region of interest" description="Disordered" evidence="1">
    <location>
        <begin position="60"/>
        <end position="96"/>
    </location>
</feature>
<evidence type="ECO:0000313" key="3">
    <source>
        <dbReference type="Proteomes" id="UP000054466"/>
    </source>
</evidence>
<dbReference type="VEuPathDB" id="FungiDB:PV07_10536"/>
<dbReference type="GeneID" id="27349730"/>
<sequence>MAQVLQLVQGMAMSYETKMKDRLKAYENKIEALLEIAKRTWSVERIVALETQNQRMMELIKNIPRPASRPSPPRSSVNPSSSASQPSNLSQSDIIVDLSQTNVQRRAGEVHQVKLSFASEEMAKTARQHVQWLQADRFDQARMLGEQSGQG</sequence>